<evidence type="ECO:0000256" key="2">
    <source>
        <dbReference type="ARBA" id="ARBA00022651"/>
    </source>
</evidence>
<evidence type="ECO:0000313" key="11">
    <source>
        <dbReference type="Proteomes" id="UP000317429"/>
    </source>
</evidence>
<dbReference type="PANTHER" id="PTHR43772">
    <property type="entry name" value="ENDO-1,4-BETA-XYLANASE"/>
    <property type="match status" value="1"/>
</dbReference>
<gene>
    <name evidence="10" type="ORF">Pla175_46830</name>
</gene>
<evidence type="ECO:0000256" key="1">
    <source>
        <dbReference type="ARBA" id="ARBA00009865"/>
    </source>
</evidence>
<evidence type="ECO:0000256" key="3">
    <source>
        <dbReference type="ARBA" id="ARBA00022801"/>
    </source>
</evidence>
<keyword evidence="9" id="KW-0732">Signal</keyword>
<dbReference type="OrthoDB" id="239885at2"/>
<feature type="site" description="Important for catalytic activity, responsible for pKa modulation of the active site Glu and correct orientation of both the proton donor and substrate" evidence="6">
    <location>
        <position position="256"/>
    </location>
</feature>
<evidence type="ECO:0000256" key="9">
    <source>
        <dbReference type="SAM" id="SignalP"/>
    </source>
</evidence>
<evidence type="ECO:0000256" key="4">
    <source>
        <dbReference type="ARBA" id="ARBA00023277"/>
    </source>
</evidence>
<dbReference type="CDD" id="cd08992">
    <property type="entry name" value="GH117"/>
    <property type="match status" value="1"/>
</dbReference>
<keyword evidence="2" id="KW-0858">Xylan degradation</keyword>
<dbReference type="InterPro" id="IPR006710">
    <property type="entry name" value="Glyco_hydro_43"/>
</dbReference>
<dbReference type="Proteomes" id="UP000317429">
    <property type="component" value="Chromosome"/>
</dbReference>
<proteinExistence type="inferred from homology"/>
<name>A0A518DIF6_9BACT</name>
<evidence type="ECO:0000256" key="7">
    <source>
        <dbReference type="RuleBase" id="RU361187"/>
    </source>
</evidence>
<keyword evidence="4" id="KW-0119">Carbohydrate metabolism</keyword>
<dbReference type="GO" id="GO:0004553">
    <property type="term" value="F:hydrolase activity, hydrolyzing O-glycosyl compounds"/>
    <property type="evidence" value="ECO:0007669"/>
    <property type="project" value="InterPro"/>
</dbReference>
<dbReference type="AlphaFoldDB" id="A0A518DIF6"/>
<dbReference type="GO" id="GO:0045493">
    <property type="term" value="P:xylan catabolic process"/>
    <property type="evidence" value="ECO:0007669"/>
    <property type="project" value="UniProtKB-KW"/>
</dbReference>
<feature type="chain" id="PRO_5022035145" evidence="9">
    <location>
        <begin position="36"/>
        <end position="457"/>
    </location>
</feature>
<organism evidence="10 11">
    <name type="scientific">Pirellulimonas nuda</name>
    <dbReference type="NCBI Taxonomy" id="2528009"/>
    <lineage>
        <taxon>Bacteria</taxon>
        <taxon>Pseudomonadati</taxon>
        <taxon>Planctomycetota</taxon>
        <taxon>Planctomycetia</taxon>
        <taxon>Pirellulales</taxon>
        <taxon>Lacipirellulaceae</taxon>
        <taxon>Pirellulimonas</taxon>
    </lineage>
</organism>
<comment type="similarity">
    <text evidence="1 7">Belongs to the glycosyl hydrolase 43 family.</text>
</comment>
<dbReference type="KEGG" id="pnd:Pla175_46830"/>
<evidence type="ECO:0000313" key="10">
    <source>
        <dbReference type="EMBL" id="QDU91263.1"/>
    </source>
</evidence>
<keyword evidence="2" id="KW-0624">Polysaccharide degradation</keyword>
<evidence type="ECO:0000256" key="8">
    <source>
        <dbReference type="SAM" id="MobiDB-lite"/>
    </source>
</evidence>
<evidence type="ECO:0000256" key="6">
    <source>
        <dbReference type="PIRSR" id="PIRSR606710-2"/>
    </source>
</evidence>
<dbReference type="Gene3D" id="2.115.10.20">
    <property type="entry name" value="Glycosyl hydrolase domain, family 43"/>
    <property type="match status" value="1"/>
</dbReference>
<sequence precursor="true">MYTRRKPRPLPLLRFAWSTLAIGLATTLPTFPARGATGQQPTPDNGPAPSGVHFSGVPLARPAHDLSAAAERLYEAWNPLGDFDNEFYTLFKYSRLGGIGKDAAVSRRDPSKVIRVGGKYYVYYTRRKTALPPVGLSNYTDATPDDVPAWDWDLADIYYATSTDGFDWQEQGAAVKRSRQAGYADRSLSTPDILCFGGKYYLYFQAFTGRFSQAAGDRSDVGMAWADSPDGPWRMIGRPVIKPGPSGAWDASAIHDPYPIVYNGQIWMYYKSDVWLEDPRGAPVESLVDAEPRAGRDIHRMHGVAIADAPEGPFRKSPLNPISNSGHETTLFPYRAGVASIIIRDGPERNTIQYAPDGLNFQIVAHVERPPVAGGPYCADAFTDSGDGRGVAWGLSHIVGSGNGFLVRFDCDLHRDIDHPYLKRGSVTPDESLHFESHGTLPQSLRKQYSREALSGS</sequence>
<evidence type="ECO:0000256" key="5">
    <source>
        <dbReference type="ARBA" id="ARBA00023295"/>
    </source>
</evidence>
<feature type="region of interest" description="Disordered" evidence="8">
    <location>
        <begin position="32"/>
        <end position="54"/>
    </location>
</feature>
<dbReference type="InterPro" id="IPR052176">
    <property type="entry name" value="Glycosyl_Hydrlase_43_Enz"/>
</dbReference>
<dbReference type="PANTHER" id="PTHR43772:SF2">
    <property type="entry name" value="PUTATIVE (AFU_ORTHOLOGUE AFUA_2G04480)-RELATED"/>
    <property type="match status" value="1"/>
</dbReference>
<keyword evidence="5 7" id="KW-0326">Glycosidase</keyword>
<accession>A0A518DIF6</accession>
<keyword evidence="11" id="KW-1185">Reference proteome</keyword>
<dbReference type="Pfam" id="PF04616">
    <property type="entry name" value="Glyco_hydro_43"/>
    <property type="match status" value="1"/>
</dbReference>
<dbReference type="InterPro" id="IPR023296">
    <property type="entry name" value="Glyco_hydro_beta-prop_sf"/>
</dbReference>
<feature type="signal peptide" evidence="9">
    <location>
        <begin position="1"/>
        <end position="35"/>
    </location>
</feature>
<dbReference type="RefSeq" id="WP_145291205.1">
    <property type="nucleotide sequence ID" value="NZ_CP036291.1"/>
</dbReference>
<reference evidence="10 11" key="1">
    <citation type="submission" date="2019-02" db="EMBL/GenBank/DDBJ databases">
        <title>Deep-cultivation of Planctomycetes and their phenomic and genomic characterization uncovers novel biology.</title>
        <authorList>
            <person name="Wiegand S."/>
            <person name="Jogler M."/>
            <person name="Boedeker C."/>
            <person name="Pinto D."/>
            <person name="Vollmers J."/>
            <person name="Rivas-Marin E."/>
            <person name="Kohn T."/>
            <person name="Peeters S.H."/>
            <person name="Heuer A."/>
            <person name="Rast P."/>
            <person name="Oberbeckmann S."/>
            <person name="Bunk B."/>
            <person name="Jeske O."/>
            <person name="Meyerdierks A."/>
            <person name="Storesund J.E."/>
            <person name="Kallscheuer N."/>
            <person name="Luecker S."/>
            <person name="Lage O.M."/>
            <person name="Pohl T."/>
            <person name="Merkel B.J."/>
            <person name="Hornburger P."/>
            <person name="Mueller R.-W."/>
            <person name="Bruemmer F."/>
            <person name="Labrenz M."/>
            <person name="Spormann A.M."/>
            <person name="Op den Camp H."/>
            <person name="Overmann J."/>
            <person name="Amann R."/>
            <person name="Jetten M.S.M."/>
            <person name="Mascher T."/>
            <person name="Medema M.H."/>
            <person name="Devos D.P."/>
            <person name="Kaster A.-K."/>
            <person name="Ovreas L."/>
            <person name="Rohde M."/>
            <person name="Galperin M.Y."/>
            <person name="Jogler C."/>
        </authorList>
    </citation>
    <scope>NUCLEOTIDE SEQUENCE [LARGE SCALE GENOMIC DNA]</scope>
    <source>
        <strain evidence="10 11">Pla175</strain>
    </source>
</reference>
<protein>
    <submittedName>
        <fullName evidence="10">Glycosyl hydrolases family 43</fullName>
    </submittedName>
</protein>
<dbReference type="EMBL" id="CP036291">
    <property type="protein sequence ID" value="QDU91263.1"/>
    <property type="molecule type" value="Genomic_DNA"/>
</dbReference>
<dbReference type="SUPFAM" id="SSF75005">
    <property type="entry name" value="Arabinanase/levansucrase/invertase"/>
    <property type="match status" value="1"/>
</dbReference>
<keyword evidence="3 7" id="KW-0378">Hydrolase</keyword>